<evidence type="ECO:0000313" key="2">
    <source>
        <dbReference type="Proteomes" id="UP000321558"/>
    </source>
</evidence>
<gene>
    <name evidence="1" type="ORF">OSO01_10010</name>
</gene>
<dbReference type="AlphaFoldDB" id="A0A511ZFN3"/>
<name>A0A511ZFN3_9BACI</name>
<reference evidence="1 2" key="1">
    <citation type="submission" date="2019-07" db="EMBL/GenBank/DDBJ databases">
        <title>Whole genome shotgun sequence of Oceanobacillus sojae NBRC 105379.</title>
        <authorList>
            <person name="Hosoyama A."/>
            <person name="Uohara A."/>
            <person name="Ohji S."/>
            <person name="Ichikawa N."/>
        </authorList>
    </citation>
    <scope>NUCLEOTIDE SEQUENCE [LARGE SCALE GENOMIC DNA]</scope>
    <source>
        <strain evidence="1 2">NBRC 105379</strain>
    </source>
</reference>
<protein>
    <submittedName>
        <fullName evidence="1">Uncharacterized protein</fullName>
    </submittedName>
</protein>
<dbReference type="RefSeq" id="WP_156985819.1">
    <property type="nucleotide sequence ID" value="NZ_BJYM01000003.1"/>
</dbReference>
<dbReference type="EMBL" id="BJYM01000003">
    <property type="protein sequence ID" value="GEN86262.1"/>
    <property type="molecule type" value="Genomic_DNA"/>
</dbReference>
<keyword evidence="2" id="KW-1185">Reference proteome</keyword>
<evidence type="ECO:0000313" key="1">
    <source>
        <dbReference type="EMBL" id="GEN86262.1"/>
    </source>
</evidence>
<accession>A0A511ZFN3</accession>
<sequence length="47" mass="5679">MKIKSFIDKGLKKWNDMEPHQKQKLKKQVSKHATSRTVKKLLRKFIK</sequence>
<organism evidence="1 2">
    <name type="scientific">Oceanobacillus sojae</name>
    <dbReference type="NCBI Taxonomy" id="582851"/>
    <lineage>
        <taxon>Bacteria</taxon>
        <taxon>Bacillati</taxon>
        <taxon>Bacillota</taxon>
        <taxon>Bacilli</taxon>
        <taxon>Bacillales</taxon>
        <taxon>Bacillaceae</taxon>
        <taxon>Oceanobacillus</taxon>
    </lineage>
</organism>
<proteinExistence type="predicted"/>
<comment type="caution">
    <text evidence="1">The sequence shown here is derived from an EMBL/GenBank/DDBJ whole genome shotgun (WGS) entry which is preliminary data.</text>
</comment>
<dbReference type="Proteomes" id="UP000321558">
    <property type="component" value="Unassembled WGS sequence"/>
</dbReference>